<organism evidence="4 5">
    <name type="scientific">Butyricimonas faecalis</name>
    <dbReference type="NCBI Taxonomy" id="2093856"/>
    <lineage>
        <taxon>Bacteria</taxon>
        <taxon>Pseudomonadati</taxon>
        <taxon>Bacteroidota</taxon>
        <taxon>Bacteroidia</taxon>
        <taxon>Bacteroidales</taxon>
        <taxon>Odoribacteraceae</taxon>
        <taxon>Butyricimonas</taxon>
    </lineage>
</organism>
<dbReference type="GO" id="GO:0016226">
    <property type="term" value="P:iron-sulfur cluster assembly"/>
    <property type="evidence" value="ECO:0007669"/>
    <property type="project" value="InterPro"/>
</dbReference>
<dbReference type="Pfam" id="PF19295">
    <property type="entry name" value="SufBD_N"/>
    <property type="match status" value="1"/>
</dbReference>
<proteinExistence type="inferred from homology"/>
<name>A0A3S9VSQ0_9BACT</name>
<sequence>MERLEKINNDFATLFREGQRLLQEGCGDVMNRHREEAFQRFKALGGIPYKTEDYLYADTLPVFDRDYKVVLKYIKQEVEVGEVFKCHVPNLDTNLILTINGWFVQENATPEIPEGVVICSMAEASVKYKELFEKHYNQYTKPADTDGLVALNTAFAQDGVFVYVPDRVVMERPLQIVNLMRANADLMAFQRNMVILGRDAKATILVCDHTLSDDCFLLNNATEVVVGENSAFEYYHVQNQHIEASQINSVFVSQKRNSRYDANVISLYGGFIRNNLFAALTEEGCESNLYGMYLSDKKQQVDNFTFIDHIAPHCTSNQHFKGVLDDAALANFAGRIIVRPDAQKTEAYQANNNLLLTDTAQVNTKPQLVIDADDVKCSHGASVGQIDEEAMFYLRSRGIGEAEARMMMMFGFAHEIVGRVKLAPLREEIDSLVDKRLRGELTKCHNCVMHCKK</sequence>
<dbReference type="InterPro" id="IPR037284">
    <property type="entry name" value="SUF_FeS_clus_asmbl_SufBD_sf"/>
</dbReference>
<reference evidence="4 5" key="1">
    <citation type="submission" date="2018-10" db="EMBL/GenBank/DDBJ databases">
        <title>Butyricimonas faecalis sp. nov., isolated from human faeces and emended description of the genus Butyricimonas.</title>
        <authorList>
            <person name="Le Roy T."/>
            <person name="Van der Smissen P."/>
            <person name="Paquot A."/>
            <person name="Delzenne N."/>
            <person name="Muccioli G."/>
            <person name="Collet J.-F."/>
            <person name="Cani P.D."/>
        </authorList>
    </citation>
    <scope>NUCLEOTIDE SEQUENCE [LARGE SCALE GENOMIC DNA]</scope>
    <source>
        <strain evidence="4 5">H184</strain>
    </source>
</reference>
<evidence type="ECO:0000313" key="4">
    <source>
        <dbReference type="EMBL" id="AZS29574.1"/>
    </source>
</evidence>
<dbReference type="InterPro" id="IPR000825">
    <property type="entry name" value="SUF_FeS_clus_asmbl_SufBD_core"/>
</dbReference>
<dbReference type="AlphaFoldDB" id="A0A3S9VSQ0"/>
<protein>
    <submittedName>
        <fullName evidence="4">Fe-S cluster assembly protein SufD</fullName>
    </submittedName>
</protein>
<evidence type="ECO:0000259" key="2">
    <source>
        <dbReference type="Pfam" id="PF01458"/>
    </source>
</evidence>
<dbReference type="PANTHER" id="PTHR43575:SF1">
    <property type="entry name" value="PROTEIN ABCI7, CHLOROPLASTIC"/>
    <property type="match status" value="1"/>
</dbReference>
<dbReference type="InterPro" id="IPR055346">
    <property type="entry name" value="Fe-S_cluster_assembly_SufBD"/>
</dbReference>
<keyword evidence="5" id="KW-1185">Reference proteome</keyword>
<dbReference type="InterPro" id="IPR045595">
    <property type="entry name" value="SufBD_N"/>
</dbReference>
<evidence type="ECO:0000256" key="1">
    <source>
        <dbReference type="ARBA" id="ARBA00043967"/>
    </source>
</evidence>
<dbReference type="Pfam" id="PF01458">
    <property type="entry name" value="SUFBD_core"/>
    <property type="match status" value="1"/>
</dbReference>
<dbReference type="NCBIfam" id="TIGR01981">
    <property type="entry name" value="sufD"/>
    <property type="match status" value="1"/>
</dbReference>
<dbReference type="RefSeq" id="WP_106480301.1">
    <property type="nucleotide sequence ID" value="NZ_CP032819.1"/>
</dbReference>
<feature type="domain" description="SUF system FeS cluster assembly SufBD N-terminal" evidence="3">
    <location>
        <begin position="6"/>
        <end position="176"/>
    </location>
</feature>
<dbReference type="Proteomes" id="UP000270673">
    <property type="component" value="Chromosome"/>
</dbReference>
<comment type="similarity">
    <text evidence="1">Belongs to the iron-sulfur cluster assembly SufBD family.</text>
</comment>
<dbReference type="KEGG" id="buy:D8S85_08430"/>
<feature type="domain" description="SUF system FeS cluster assembly SufBD core" evidence="2">
    <location>
        <begin position="184"/>
        <end position="412"/>
    </location>
</feature>
<accession>A0A3S9VSQ0</accession>
<dbReference type="PANTHER" id="PTHR43575">
    <property type="entry name" value="PROTEIN ABCI7, CHLOROPLASTIC"/>
    <property type="match status" value="1"/>
</dbReference>
<dbReference type="SUPFAM" id="SSF101960">
    <property type="entry name" value="Stabilizer of iron transporter SufD"/>
    <property type="match status" value="1"/>
</dbReference>
<gene>
    <name evidence="4" type="primary">sufD</name>
    <name evidence="4" type="ORF">D8S85_08430</name>
</gene>
<dbReference type="OrthoDB" id="9768262at2"/>
<evidence type="ECO:0000313" key="5">
    <source>
        <dbReference type="Proteomes" id="UP000270673"/>
    </source>
</evidence>
<dbReference type="EMBL" id="CP032819">
    <property type="protein sequence ID" value="AZS29574.1"/>
    <property type="molecule type" value="Genomic_DNA"/>
</dbReference>
<dbReference type="InterPro" id="IPR011542">
    <property type="entry name" value="SUF_FeS_clus_asmbl_SufD"/>
</dbReference>
<evidence type="ECO:0000259" key="3">
    <source>
        <dbReference type="Pfam" id="PF19295"/>
    </source>
</evidence>